<proteinExistence type="inferred from homology"/>
<feature type="domain" description="CdaR GGDEF-like" evidence="5">
    <location>
        <begin position="320"/>
        <end position="448"/>
    </location>
</feature>
<dbReference type="InterPro" id="IPR042070">
    <property type="entry name" value="PucR_C-HTH_sf"/>
</dbReference>
<dbReference type="AlphaFoldDB" id="A0A1H5E0Q7"/>
<dbReference type="InterPro" id="IPR012914">
    <property type="entry name" value="PucR_dom"/>
</dbReference>
<dbReference type="InterPro" id="IPR051448">
    <property type="entry name" value="CdaR-like_regulators"/>
</dbReference>
<sequence>MTTRDAGSSAPGFRAAADTDTGPGLDLPAQSFTEVLGADLLVSPTLVAGDTGTSREVSSVAVMAVPDIGPWLRSGQLLITTTSVLGRLVEPIDAFLTRLDRRGVAGLAVRLDDDTAALPAEMSDAADELGFPVVVVSDLYAKDHPLSGGLAELSARQVDAVFEADRLRRVLVDVVMAGGGFAELSVAVAREWGGAVLITTPDGRQLCRAGDESELTRLASSAALDSTGRVRTDSTEGGLGLHRLGDESIAVSAISANGIDHGRLVQFSTGRRLRSEDLYLVEQAAAVCALVVARELVVSSVEEKHRANFIRDLLLGRGGEHAHVVAHAKTFGWDLDRPVVVVVIEPDPVGEDEPSMPRMPLVERQARAFTSAVAGRDTGAAVTALATETVILMGVGTDTMNLVHELVATVRGAGGGGRRAFGVGVSRPTDSVDGIPALYGQARTALKVGRQITGAWAVTHFDDLGVYRLLSLVDDDRELESFAQETLRELTADTSEAQDMRRTLEVLLATNINIAETARQLHFHYNTLRYRVVKLEKMLGSFTDHPELRLDLSLALKIMAMRGINS</sequence>
<evidence type="ECO:0000259" key="3">
    <source>
        <dbReference type="Pfam" id="PF07905"/>
    </source>
</evidence>
<dbReference type="OrthoDB" id="3246591at2"/>
<dbReference type="Pfam" id="PF13556">
    <property type="entry name" value="HTH_30"/>
    <property type="match status" value="1"/>
</dbReference>
<name>A0A1H5E0Q7_RHOJO</name>
<dbReference type="Pfam" id="PF07905">
    <property type="entry name" value="PucR"/>
    <property type="match status" value="1"/>
</dbReference>
<dbReference type="Pfam" id="PF17853">
    <property type="entry name" value="GGDEF_2"/>
    <property type="match status" value="1"/>
</dbReference>
<reference evidence="7" key="1">
    <citation type="submission" date="2016-10" db="EMBL/GenBank/DDBJ databases">
        <authorList>
            <person name="Varghese N."/>
        </authorList>
    </citation>
    <scope>NUCLEOTIDE SEQUENCE [LARGE SCALE GENOMIC DNA]</scope>
    <source>
        <strain evidence="7">DSM 44719</strain>
    </source>
</reference>
<organism evidence="6 7">
    <name type="scientific">Rhodococcus jostii</name>
    <dbReference type="NCBI Taxonomy" id="132919"/>
    <lineage>
        <taxon>Bacteria</taxon>
        <taxon>Bacillati</taxon>
        <taxon>Actinomycetota</taxon>
        <taxon>Actinomycetes</taxon>
        <taxon>Mycobacteriales</taxon>
        <taxon>Nocardiaceae</taxon>
        <taxon>Rhodococcus</taxon>
    </lineage>
</organism>
<protein>
    <submittedName>
        <fullName evidence="6">Purine catabolism regulatory protein</fullName>
    </submittedName>
</protein>
<evidence type="ECO:0000256" key="1">
    <source>
        <dbReference type="ARBA" id="ARBA00006754"/>
    </source>
</evidence>
<dbReference type="RefSeq" id="WP_073359620.1">
    <property type="nucleotide sequence ID" value="NZ_FNTL01000004.1"/>
</dbReference>
<accession>A0A1H5E0Q7</accession>
<feature type="domain" description="PucR C-terminal helix-turn-helix" evidence="4">
    <location>
        <begin position="501"/>
        <end position="558"/>
    </location>
</feature>
<dbReference type="PANTHER" id="PTHR33744:SF1">
    <property type="entry name" value="DNA-BINDING TRANSCRIPTIONAL ACTIVATOR ADER"/>
    <property type="match status" value="1"/>
</dbReference>
<dbReference type="Proteomes" id="UP000183407">
    <property type="component" value="Unassembled WGS sequence"/>
</dbReference>
<gene>
    <name evidence="6" type="ORF">SAMN04490220_5759</name>
</gene>
<evidence type="ECO:0000313" key="7">
    <source>
        <dbReference type="Proteomes" id="UP000183407"/>
    </source>
</evidence>
<dbReference type="InterPro" id="IPR025736">
    <property type="entry name" value="PucR_C-HTH_dom"/>
</dbReference>
<feature type="domain" description="Purine catabolism PurC-like" evidence="3">
    <location>
        <begin position="34"/>
        <end position="137"/>
    </location>
</feature>
<evidence type="ECO:0000256" key="2">
    <source>
        <dbReference type="SAM" id="MobiDB-lite"/>
    </source>
</evidence>
<dbReference type="PANTHER" id="PTHR33744">
    <property type="entry name" value="CARBOHYDRATE DIACID REGULATOR"/>
    <property type="match status" value="1"/>
</dbReference>
<dbReference type="EMBL" id="FNTL01000004">
    <property type="protein sequence ID" value="SED84520.1"/>
    <property type="molecule type" value="Genomic_DNA"/>
</dbReference>
<comment type="similarity">
    <text evidence="1">Belongs to the CdaR family.</text>
</comment>
<feature type="region of interest" description="Disordered" evidence="2">
    <location>
        <begin position="1"/>
        <end position="24"/>
    </location>
</feature>
<dbReference type="Gene3D" id="1.10.10.2840">
    <property type="entry name" value="PucR C-terminal helix-turn-helix domain"/>
    <property type="match status" value="1"/>
</dbReference>
<dbReference type="InterPro" id="IPR041522">
    <property type="entry name" value="CdaR_GGDEF"/>
</dbReference>
<evidence type="ECO:0000259" key="5">
    <source>
        <dbReference type="Pfam" id="PF17853"/>
    </source>
</evidence>
<evidence type="ECO:0000313" key="6">
    <source>
        <dbReference type="EMBL" id="SED84520.1"/>
    </source>
</evidence>
<evidence type="ECO:0000259" key="4">
    <source>
        <dbReference type="Pfam" id="PF13556"/>
    </source>
</evidence>